<keyword evidence="4 6" id="KW-0548">Nucleotidyltransferase</keyword>
<evidence type="ECO:0000256" key="4">
    <source>
        <dbReference type="ARBA" id="ARBA00022695"/>
    </source>
</evidence>
<comment type="caution">
    <text evidence="8">The sequence shown here is derived from an EMBL/GenBank/DDBJ whole genome shotgun (WGS) entry which is preliminary data.</text>
</comment>
<comment type="catalytic activity">
    <reaction evidence="6">
        <text>a thymidine in DNA + NAD(+) = an N-(ADP-alpha-D-ribosyl)-thymidine in DNA + nicotinamide + H(+)</text>
        <dbReference type="Rhea" id="RHEA:71651"/>
        <dbReference type="Rhea" id="RHEA-COMP:13556"/>
        <dbReference type="Rhea" id="RHEA-COMP:18051"/>
        <dbReference type="ChEBI" id="CHEBI:15378"/>
        <dbReference type="ChEBI" id="CHEBI:17154"/>
        <dbReference type="ChEBI" id="CHEBI:57540"/>
        <dbReference type="ChEBI" id="CHEBI:137386"/>
        <dbReference type="ChEBI" id="CHEBI:191199"/>
    </reaction>
</comment>
<proteinExistence type="inferred from homology"/>
<dbReference type="InterPro" id="IPR029494">
    <property type="entry name" value="DarT"/>
</dbReference>
<feature type="binding site" evidence="6">
    <location>
        <position position="51"/>
    </location>
    <ligand>
        <name>NAD(+)</name>
        <dbReference type="ChEBI" id="CHEBI:57540"/>
    </ligand>
</feature>
<keyword evidence="1 6" id="KW-1277">Toxin-antitoxin system</keyword>
<evidence type="ECO:0000256" key="1">
    <source>
        <dbReference type="ARBA" id="ARBA00022649"/>
    </source>
</evidence>
<dbReference type="GO" id="GO:0016779">
    <property type="term" value="F:nucleotidyltransferase activity"/>
    <property type="evidence" value="ECO:0007669"/>
    <property type="project" value="UniProtKB-UniRule"/>
</dbReference>
<organism evidence="8">
    <name type="scientific">Salmonella enterica subsp. salamae</name>
    <dbReference type="NCBI Taxonomy" id="59202"/>
    <lineage>
        <taxon>Bacteria</taxon>
        <taxon>Pseudomonadati</taxon>
        <taxon>Pseudomonadota</taxon>
        <taxon>Gammaproteobacteria</taxon>
        <taxon>Enterobacterales</taxon>
        <taxon>Enterobacteriaceae</taxon>
        <taxon>Salmonella</taxon>
    </lineage>
</organism>
<dbReference type="GO" id="GO:0003677">
    <property type="term" value="F:DNA binding"/>
    <property type="evidence" value="ECO:0007669"/>
    <property type="project" value="UniProtKB-UniRule"/>
</dbReference>
<dbReference type="AlphaFoldDB" id="A0A702PB81"/>
<feature type="active site" evidence="6">
    <location>
        <position position="167"/>
    </location>
</feature>
<evidence type="ECO:0000313" key="8">
    <source>
        <dbReference type="EMBL" id="HAC6954315.1"/>
    </source>
</evidence>
<feature type="binding site" evidence="6">
    <location>
        <begin position="11"/>
        <end position="13"/>
    </location>
    <ligand>
        <name>NAD(+)</name>
        <dbReference type="ChEBI" id="CHEBI:57540"/>
    </ligand>
</feature>
<keyword evidence="5 6" id="KW-0238">DNA-binding</keyword>
<evidence type="ECO:0000256" key="6">
    <source>
        <dbReference type="PROSITE-ProRule" id="PRU01362"/>
    </source>
</evidence>
<comment type="similarity">
    <text evidence="6">Belongs to the DarT ADP-ribosyltransferase family.</text>
</comment>
<sequence length="214" mass="24777">MPVPERPKIYHILHIDRLRSVIADGLLCDEQISQRNNAGTVIGMNSIKQRRLTELTLDCYPDLYIGQCVPFYFCPRSVMLYLIHRGNHPDLGYHGGQDPVLHLEADLFTVMDWAERNQQRWAFTLSNAGALYVESRCQRDQLSELNWQAINASQWSGNGLKESKQAEFLVEQHFPWQLVERIGVHSRSIHQQVADILPADGHRPPIEIQEAWYY</sequence>
<keyword evidence="3 6" id="KW-0808">Transferase</keyword>
<feature type="active site" description="Proton acceptor" evidence="6">
    <location>
        <position position="51"/>
    </location>
</feature>
<keyword evidence="2 6" id="KW-0328">Glycosyltransferase</keyword>
<dbReference type="GO" id="GO:0016757">
    <property type="term" value="F:glycosyltransferase activity"/>
    <property type="evidence" value="ECO:0007669"/>
    <property type="project" value="UniProtKB-UniRule"/>
</dbReference>
<reference evidence="8" key="1">
    <citation type="journal article" date="2018" name="Genome Biol.">
        <title>SKESA: strategic k-mer extension for scrupulous assemblies.</title>
        <authorList>
            <person name="Souvorov A."/>
            <person name="Agarwala R."/>
            <person name="Lipman D.J."/>
        </authorList>
    </citation>
    <scope>NUCLEOTIDE SEQUENCE</scope>
    <source>
        <strain evidence="8">12-2127</strain>
    </source>
</reference>
<evidence type="ECO:0000256" key="2">
    <source>
        <dbReference type="ARBA" id="ARBA00022676"/>
    </source>
</evidence>
<comment type="caution">
    <text evidence="6">Lacks conserved residue(s) required for the propagation of feature annotation.</text>
</comment>
<evidence type="ECO:0000256" key="5">
    <source>
        <dbReference type="ARBA" id="ARBA00023125"/>
    </source>
</evidence>
<protein>
    <submittedName>
        <fullName evidence="8">DUF4433 domain-containing protein</fullName>
    </submittedName>
</protein>
<reference evidence="8" key="2">
    <citation type="submission" date="2018-07" db="EMBL/GenBank/DDBJ databases">
        <authorList>
            <consortium name="NCBI Pathogen Detection Project"/>
        </authorList>
    </citation>
    <scope>NUCLEOTIDE SEQUENCE</scope>
    <source>
        <strain evidence="8">12-2127</strain>
    </source>
</reference>
<dbReference type="PROSITE" id="PS52018">
    <property type="entry name" value="DART"/>
    <property type="match status" value="1"/>
</dbReference>
<name>A0A702PB81_SALER</name>
<dbReference type="EMBL" id="DAAMJT010000051">
    <property type="protein sequence ID" value="HAC6954315.1"/>
    <property type="molecule type" value="Genomic_DNA"/>
</dbReference>
<feature type="domain" description="DarT" evidence="7">
    <location>
        <begin position="7"/>
        <end position="214"/>
    </location>
</feature>
<evidence type="ECO:0000256" key="3">
    <source>
        <dbReference type="ARBA" id="ARBA00022679"/>
    </source>
</evidence>
<accession>A0A702PB81</accession>
<evidence type="ECO:0000259" key="7">
    <source>
        <dbReference type="PROSITE" id="PS52018"/>
    </source>
</evidence>
<dbReference type="Pfam" id="PF14487">
    <property type="entry name" value="DarT"/>
    <property type="match status" value="1"/>
</dbReference>
<gene>
    <name evidence="8" type="ORF">G0D74_21925</name>
</gene>